<dbReference type="Gene3D" id="3.40.50.720">
    <property type="entry name" value="NAD(P)-binding Rossmann-like Domain"/>
    <property type="match status" value="1"/>
</dbReference>
<dbReference type="OrthoDB" id="3535423at2759"/>
<proteinExistence type="predicted"/>
<dbReference type="SUPFAM" id="SSF51735">
    <property type="entry name" value="NAD(P)-binding Rossmann-fold domains"/>
    <property type="match status" value="1"/>
</dbReference>
<protein>
    <recommendedName>
        <fullName evidence="1">NAD(P)-binding domain-containing protein</fullName>
    </recommendedName>
</protein>
<dbReference type="Pfam" id="PF13460">
    <property type="entry name" value="NAD_binding_10"/>
    <property type="match status" value="1"/>
</dbReference>
<keyword evidence="3" id="KW-1185">Reference proteome</keyword>
<dbReference type="EMBL" id="QVQW01000015">
    <property type="protein sequence ID" value="RKU46270.1"/>
    <property type="molecule type" value="Genomic_DNA"/>
</dbReference>
<dbReference type="InterPro" id="IPR016040">
    <property type="entry name" value="NAD(P)-bd_dom"/>
</dbReference>
<sequence>MLRIWRTGKTTRISLFRGHPLDSSTVAVGCDQMLPSHNPVEIPPTICARLANMKLIIAGASGYVGQEVVRQSLKRPDVTSVIALSRKPISPPADAGTDASKLKTVTVPSYEEYPEDARKEFAGTDAVIWTISITPTKSKMYDFQDVVRVCQTSTMAGLKAIHESNGAKPFRFLYMSGSSVPRDPTERPKMMADYILMRLWRDGEASPSLRCAAQGTD</sequence>
<gene>
    <name evidence="2" type="ORF">DL546_006732</name>
</gene>
<feature type="domain" description="NAD(P)-binding" evidence="1">
    <location>
        <begin position="59"/>
        <end position="181"/>
    </location>
</feature>
<reference evidence="2 3" key="1">
    <citation type="submission" date="2018-08" db="EMBL/GenBank/DDBJ databases">
        <title>Draft genome of the lignicolous fungus Coniochaeta pulveracea.</title>
        <authorList>
            <person name="Borstlap C.J."/>
            <person name="De Witt R.N."/>
            <person name="Botha A."/>
            <person name="Volschenk H."/>
        </authorList>
    </citation>
    <scope>NUCLEOTIDE SEQUENCE [LARGE SCALE GENOMIC DNA]</scope>
    <source>
        <strain evidence="2 3">CAB683</strain>
    </source>
</reference>
<organism evidence="2 3">
    <name type="scientific">Coniochaeta pulveracea</name>
    <dbReference type="NCBI Taxonomy" id="177199"/>
    <lineage>
        <taxon>Eukaryota</taxon>
        <taxon>Fungi</taxon>
        <taxon>Dikarya</taxon>
        <taxon>Ascomycota</taxon>
        <taxon>Pezizomycotina</taxon>
        <taxon>Sordariomycetes</taxon>
        <taxon>Sordariomycetidae</taxon>
        <taxon>Coniochaetales</taxon>
        <taxon>Coniochaetaceae</taxon>
        <taxon>Coniochaeta</taxon>
    </lineage>
</organism>
<dbReference type="AlphaFoldDB" id="A0A420YF09"/>
<evidence type="ECO:0000259" key="1">
    <source>
        <dbReference type="Pfam" id="PF13460"/>
    </source>
</evidence>
<dbReference type="PANTHER" id="PTHR14097:SF8">
    <property type="entry name" value="NAD(P)-BINDING DOMAIN-CONTAINING PROTEIN"/>
    <property type="match status" value="1"/>
</dbReference>
<dbReference type="Proteomes" id="UP000275385">
    <property type="component" value="Unassembled WGS sequence"/>
</dbReference>
<evidence type="ECO:0000313" key="2">
    <source>
        <dbReference type="EMBL" id="RKU46270.1"/>
    </source>
</evidence>
<dbReference type="InterPro" id="IPR036291">
    <property type="entry name" value="NAD(P)-bd_dom_sf"/>
</dbReference>
<dbReference type="PANTHER" id="PTHR14097">
    <property type="entry name" value="OXIDOREDUCTASE HTATIP2"/>
    <property type="match status" value="1"/>
</dbReference>
<comment type="caution">
    <text evidence="2">The sequence shown here is derived from an EMBL/GenBank/DDBJ whole genome shotgun (WGS) entry which is preliminary data.</text>
</comment>
<evidence type="ECO:0000313" key="3">
    <source>
        <dbReference type="Proteomes" id="UP000275385"/>
    </source>
</evidence>
<name>A0A420YF09_9PEZI</name>
<accession>A0A420YF09</accession>